<protein>
    <submittedName>
        <fullName evidence="1">Uncharacterized protein</fullName>
    </submittedName>
</protein>
<evidence type="ECO:0000313" key="2">
    <source>
        <dbReference type="Proteomes" id="UP000886501"/>
    </source>
</evidence>
<proteinExistence type="predicted"/>
<dbReference type="Proteomes" id="UP000886501">
    <property type="component" value="Unassembled WGS sequence"/>
</dbReference>
<name>A0ACB6Z627_THEGA</name>
<dbReference type="EMBL" id="MU118108">
    <property type="protein sequence ID" value="KAF9645012.1"/>
    <property type="molecule type" value="Genomic_DNA"/>
</dbReference>
<sequence length="362" mass="39011">MGETLNNVKEISVPGAPLKDSVFIASTNIDTWASGPTDAKAVNGDSFKTDTDLSNKPGSRRERELTVWTSDTPNPIPSVTFGIHGDDVTFGPGASNGSWDQFAMNEALFGVKTSFNEKVYTTKLDRSEPDHRGHGRKAQQITNEIMGPATNDNAHVHEERTMGNAGDNGTNEEDKYAGVTRGADAYIPPGARKAGVIGETPQLDIPKVSINGPDGTTVAHQPSTSNGSTPIPAVSTSDPVVADPRKSVNRKKQRPSQMRQAVLRAERDKWTADFDKFSQTFKLKKSIPVTTSGLSAVNQSPKPNPTEPVKPNPLFGIPIKETTVVRIEDDFNPFKYVKVIEASVIGMSNHCIEAPMVGGIYA</sequence>
<reference evidence="1" key="1">
    <citation type="submission" date="2019-10" db="EMBL/GenBank/DDBJ databases">
        <authorList>
            <consortium name="DOE Joint Genome Institute"/>
            <person name="Kuo A."/>
            <person name="Miyauchi S."/>
            <person name="Kiss E."/>
            <person name="Drula E."/>
            <person name="Kohler A."/>
            <person name="Sanchez-Garcia M."/>
            <person name="Andreopoulos B."/>
            <person name="Barry K.W."/>
            <person name="Bonito G."/>
            <person name="Buee M."/>
            <person name="Carver A."/>
            <person name="Chen C."/>
            <person name="Cichocki N."/>
            <person name="Clum A."/>
            <person name="Culley D."/>
            <person name="Crous P.W."/>
            <person name="Fauchery L."/>
            <person name="Girlanda M."/>
            <person name="Hayes R."/>
            <person name="Keri Z."/>
            <person name="Labutti K."/>
            <person name="Lipzen A."/>
            <person name="Lombard V."/>
            <person name="Magnuson J."/>
            <person name="Maillard F."/>
            <person name="Morin E."/>
            <person name="Murat C."/>
            <person name="Nolan M."/>
            <person name="Ohm R."/>
            <person name="Pangilinan J."/>
            <person name="Pereira M."/>
            <person name="Perotto S."/>
            <person name="Peter M."/>
            <person name="Riley R."/>
            <person name="Sitrit Y."/>
            <person name="Stielow B."/>
            <person name="Szollosi G."/>
            <person name="Zifcakova L."/>
            <person name="Stursova M."/>
            <person name="Spatafora J.W."/>
            <person name="Tedersoo L."/>
            <person name="Vaario L.-M."/>
            <person name="Yamada A."/>
            <person name="Yan M."/>
            <person name="Wang P."/>
            <person name="Xu J."/>
            <person name="Bruns T."/>
            <person name="Baldrian P."/>
            <person name="Vilgalys R."/>
            <person name="Henrissat B."/>
            <person name="Grigoriev I.V."/>
            <person name="Hibbett D."/>
            <person name="Nagy L.G."/>
            <person name="Martin F.M."/>
        </authorList>
    </citation>
    <scope>NUCLEOTIDE SEQUENCE</scope>
    <source>
        <strain evidence="1">P2</strain>
    </source>
</reference>
<accession>A0ACB6Z627</accession>
<comment type="caution">
    <text evidence="1">The sequence shown here is derived from an EMBL/GenBank/DDBJ whole genome shotgun (WGS) entry which is preliminary data.</text>
</comment>
<organism evidence="1 2">
    <name type="scientific">Thelephora ganbajun</name>
    <name type="common">Ganba fungus</name>
    <dbReference type="NCBI Taxonomy" id="370292"/>
    <lineage>
        <taxon>Eukaryota</taxon>
        <taxon>Fungi</taxon>
        <taxon>Dikarya</taxon>
        <taxon>Basidiomycota</taxon>
        <taxon>Agaricomycotina</taxon>
        <taxon>Agaricomycetes</taxon>
        <taxon>Thelephorales</taxon>
        <taxon>Thelephoraceae</taxon>
        <taxon>Thelephora</taxon>
    </lineage>
</organism>
<reference evidence="1" key="2">
    <citation type="journal article" date="2020" name="Nat. Commun.">
        <title>Large-scale genome sequencing of mycorrhizal fungi provides insights into the early evolution of symbiotic traits.</title>
        <authorList>
            <person name="Miyauchi S."/>
            <person name="Kiss E."/>
            <person name="Kuo A."/>
            <person name="Drula E."/>
            <person name="Kohler A."/>
            <person name="Sanchez-Garcia M."/>
            <person name="Morin E."/>
            <person name="Andreopoulos B."/>
            <person name="Barry K.W."/>
            <person name="Bonito G."/>
            <person name="Buee M."/>
            <person name="Carver A."/>
            <person name="Chen C."/>
            <person name="Cichocki N."/>
            <person name="Clum A."/>
            <person name="Culley D."/>
            <person name="Crous P.W."/>
            <person name="Fauchery L."/>
            <person name="Girlanda M."/>
            <person name="Hayes R.D."/>
            <person name="Keri Z."/>
            <person name="LaButti K."/>
            <person name="Lipzen A."/>
            <person name="Lombard V."/>
            <person name="Magnuson J."/>
            <person name="Maillard F."/>
            <person name="Murat C."/>
            <person name="Nolan M."/>
            <person name="Ohm R.A."/>
            <person name="Pangilinan J."/>
            <person name="Pereira M.F."/>
            <person name="Perotto S."/>
            <person name="Peter M."/>
            <person name="Pfister S."/>
            <person name="Riley R."/>
            <person name="Sitrit Y."/>
            <person name="Stielow J.B."/>
            <person name="Szollosi G."/>
            <person name="Zifcakova L."/>
            <person name="Stursova M."/>
            <person name="Spatafora J.W."/>
            <person name="Tedersoo L."/>
            <person name="Vaario L.M."/>
            <person name="Yamada A."/>
            <person name="Yan M."/>
            <person name="Wang P."/>
            <person name="Xu J."/>
            <person name="Bruns T."/>
            <person name="Baldrian P."/>
            <person name="Vilgalys R."/>
            <person name="Dunand C."/>
            <person name="Henrissat B."/>
            <person name="Grigoriev I.V."/>
            <person name="Hibbett D."/>
            <person name="Nagy L.G."/>
            <person name="Martin F.M."/>
        </authorList>
    </citation>
    <scope>NUCLEOTIDE SEQUENCE</scope>
    <source>
        <strain evidence="1">P2</strain>
    </source>
</reference>
<gene>
    <name evidence="1" type="ORF">BDM02DRAFT_3173795</name>
</gene>
<evidence type="ECO:0000313" key="1">
    <source>
        <dbReference type="EMBL" id="KAF9645012.1"/>
    </source>
</evidence>
<keyword evidence="2" id="KW-1185">Reference proteome</keyword>